<dbReference type="OrthoDB" id="9822542at2"/>
<dbReference type="RefSeq" id="WP_144229730.1">
    <property type="nucleotide sequence ID" value="NZ_CBCRVV010000007.1"/>
</dbReference>
<keyword evidence="2" id="KW-1185">Reference proteome</keyword>
<dbReference type="AlphaFoldDB" id="A0A556QRP2"/>
<comment type="caution">
    <text evidence="1">The sequence shown here is derived from an EMBL/GenBank/DDBJ whole genome shotgun (WGS) entry which is preliminary data.</text>
</comment>
<gene>
    <name evidence="1" type="ORF">FPL22_08480</name>
</gene>
<evidence type="ECO:0000313" key="1">
    <source>
        <dbReference type="EMBL" id="TSJ79310.1"/>
    </source>
</evidence>
<organism evidence="1 2">
    <name type="scientific">Rariglobus hedericola</name>
    <dbReference type="NCBI Taxonomy" id="2597822"/>
    <lineage>
        <taxon>Bacteria</taxon>
        <taxon>Pseudomonadati</taxon>
        <taxon>Verrucomicrobiota</taxon>
        <taxon>Opitutia</taxon>
        <taxon>Opitutales</taxon>
        <taxon>Opitutaceae</taxon>
        <taxon>Rariglobus</taxon>
    </lineage>
</organism>
<name>A0A556QRP2_9BACT</name>
<protein>
    <submittedName>
        <fullName evidence="1">Uncharacterized protein</fullName>
    </submittedName>
</protein>
<evidence type="ECO:0000313" key="2">
    <source>
        <dbReference type="Proteomes" id="UP000315648"/>
    </source>
</evidence>
<proteinExistence type="predicted"/>
<dbReference type="EMBL" id="VMBG01000001">
    <property type="protein sequence ID" value="TSJ79310.1"/>
    <property type="molecule type" value="Genomic_DNA"/>
</dbReference>
<sequence length="212" mass="22373">MLSLRAAPIISETFDKPPAVEKWKVDPSVTVKDGALILTATGGVETYANSGIVTKAGAPALDFTAKPVEIELRELDLTGPGVSGDGVIVWVLSADTQGEGNSTGYLKLRFSDDGGLMLMYGVAGSKEVVVHRLASQLVFPVKSLKVRLSAADFSIKGVDAEREFSGAGKWTTEFNPAVWKGQAPYLQVRVVRRPGEGSAVAKVGALMVTNVP</sequence>
<accession>A0A556QRP2</accession>
<reference evidence="1 2" key="1">
    <citation type="submission" date="2019-07" db="EMBL/GenBank/DDBJ databases">
        <title>Description of 53C-WASEF.</title>
        <authorList>
            <person name="Pitt A."/>
            <person name="Hahn M.W."/>
        </authorList>
    </citation>
    <scope>NUCLEOTIDE SEQUENCE [LARGE SCALE GENOMIC DNA]</scope>
    <source>
        <strain evidence="1 2">53C-WASEF</strain>
    </source>
</reference>
<dbReference type="Proteomes" id="UP000315648">
    <property type="component" value="Unassembled WGS sequence"/>
</dbReference>